<dbReference type="AlphaFoldDB" id="A0A5S9WZ75"/>
<evidence type="ECO:0000313" key="1">
    <source>
        <dbReference type="EMBL" id="CAA0364991.1"/>
    </source>
</evidence>
<evidence type="ECO:0000313" key="2">
    <source>
        <dbReference type="Proteomes" id="UP000434276"/>
    </source>
</evidence>
<name>A0A5S9WZ75_ARATH</name>
<gene>
    <name evidence="1" type="ORF">C24_LOCUS8028</name>
</gene>
<organism evidence="1 2">
    <name type="scientific">Arabidopsis thaliana</name>
    <name type="common">Mouse-ear cress</name>
    <dbReference type="NCBI Taxonomy" id="3702"/>
    <lineage>
        <taxon>Eukaryota</taxon>
        <taxon>Viridiplantae</taxon>
        <taxon>Streptophyta</taxon>
        <taxon>Embryophyta</taxon>
        <taxon>Tracheophyta</taxon>
        <taxon>Spermatophyta</taxon>
        <taxon>Magnoliopsida</taxon>
        <taxon>eudicotyledons</taxon>
        <taxon>Gunneridae</taxon>
        <taxon>Pentapetalae</taxon>
        <taxon>rosids</taxon>
        <taxon>malvids</taxon>
        <taxon>Brassicales</taxon>
        <taxon>Brassicaceae</taxon>
        <taxon>Camelineae</taxon>
        <taxon>Arabidopsis</taxon>
    </lineage>
</organism>
<dbReference type="Proteomes" id="UP000434276">
    <property type="component" value="Unassembled WGS sequence"/>
</dbReference>
<dbReference type="ExpressionAtlas" id="A0A5S9WZ75">
    <property type="expression patterns" value="baseline and differential"/>
</dbReference>
<dbReference type="EMBL" id="CACSHJ010000088">
    <property type="protein sequence ID" value="CAA0364991.1"/>
    <property type="molecule type" value="Genomic_DNA"/>
</dbReference>
<reference evidence="1 2" key="1">
    <citation type="submission" date="2019-12" db="EMBL/GenBank/DDBJ databases">
        <authorList>
            <person name="Jiao W.-B."/>
            <person name="Schneeberger K."/>
        </authorList>
    </citation>
    <scope>NUCLEOTIDE SEQUENCE [LARGE SCALE GENOMIC DNA]</scope>
    <source>
        <strain evidence="2">cv. C24</strain>
    </source>
</reference>
<dbReference type="OrthoDB" id="1097853at2759"/>
<protein>
    <submittedName>
        <fullName evidence="1">Uncharacterized protein</fullName>
    </submittedName>
</protein>
<dbReference type="PANTHER" id="PTHR35291:SF2">
    <property type="entry name" value="TRANSMEMBRANE PROTEIN"/>
    <property type="match status" value="1"/>
</dbReference>
<dbReference type="PANTHER" id="PTHR35291">
    <property type="entry name" value="PROTEIN SHROOM-LIKE"/>
    <property type="match status" value="1"/>
</dbReference>
<accession>A0A5S9WZ75</accession>
<proteinExistence type="predicted"/>
<sequence length="124" mass="14424">MQMLRNLSTRTRSRRGGYERVSDDSTFSLLGAKLRRSTSVPYYAPSIRLGGDFPVILEKLPRQKPTKTVVTSKLSHPIFSLFDGYRRRSKKKATAKPEFSRYHEYLKESGMWDLRSNSPVIYFK</sequence>